<dbReference type="AlphaFoldDB" id="A0A1F7V938"/>
<feature type="domain" description="Type II secretion system protein GspF" evidence="8">
    <location>
        <begin position="18"/>
        <end position="140"/>
    </location>
</feature>
<evidence type="ECO:0000259" key="8">
    <source>
        <dbReference type="Pfam" id="PF00482"/>
    </source>
</evidence>
<evidence type="ECO:0000256" key="7">
    <source>
        <dbReference type="SAM" id="Phobius"/>
    </source>
</evidence>
<accession>A0A1F7V938</accession>
<gene>
    <name evidence="9" type="ORF">A3I41_04855</name>
</gene>
<evidence type="ECO:0000256" key="2">
    <source>
        <dbReference type="ARBA" id="ARBA00005745"/>
    </source>
</evidence>
<dbReference type="EMBL" id="MGEQ01000008">
    <property type="protein sequence ID" value="OGL86587.1"/>
    <property type="molecule type" value="Genomic_DNA"/>
</dbReference>
<evidence type="ECO:0000313" key="10">
    <source>
        <dbReference type="Proteomes" id="UP000176593"/>
    </source>
</evidence>
<proteinExistence type="inferred from homology"/>
<name>A0A1F7V938_9BACT</name>
<feature type="transmembrane region" description="Helical" evidence="7">
    <location>
        <begin position="324"/>
        <end position="345"/>
    </location>
</feature>
<dbReference type="Pfam" id="PF00482">
    <property type="entry name" value="T2SSF"/>
    <property type="match status" value="2"/>
</dbReference>
<evidence type="ECO:0000256" key="4">
    <source>
        <dbReference type="ARBA" id="ARBA00022692"/>
    </source>
</evidence>
<dbReference type="GO" id="GO:0005886">
    <property type="term" value="C:plasma membrane"/>
    <property type="evidence" value="ECO:0007669"/>
    <property type="project" value="UniProtKB-SubCell"/>
</dbReference>
<keyword evidence="5 7" id="KW-1133">Transmembrane helix</keyword>
<keyword evidence="6 7" id="KW-0472">Membrane</keyword>
<dbReference type="PANTHER" id="PTHR30012:SF0">
    <property type="entry name" value="TYPE II SECRETION SYSTEM PROTEIN F-RELATED"/>
    <property type="match status" value="1"/>
</dbReference>
<evidence type="ECO:0000256" key="6">
    <source>
        <dbReference type="ARBA" id="ARBA00023136"/>
    </source>
</evidence>
<dbReference type="InterPro" id="IPR018076">
    <property type="entry name" value="T2SS_GspF_dom"/>
</dbReference>
<feature type="transmembrane region" description="Helical" evidence="7">
    <location>
        <begin position="121"/>
        <end position="149"/>
    </location>
</feature>
<dbReference type="Proteomes" id="UP000176593">
    <property type="component" value="Unassembled WGS sequence"/>
</dbReference>
<evidence type="ECO:0000256" key="3">
    <source>
        <dbReference type="ARBA" id="ARBA00022475"/>
    </source>
</evidence>
<comment type="similarity">
    <text evidence="2">Belongs to the GSP F family.</text>
</comment>
<sequence length="351" mass="38873">MSFSFREPRLTHVELLLFTKYLSVLLRSGLPIDDALDILLQQAKGPLQKILTVLKSSVRTGNTLSDGLKEFPHTFSLVYLNLISAGETSGTLQGNLDQITIQLQKEHDLNQKIRGAMMYPMIILTIGISITVGIVVFVLPNIIGIFDSLHVELPLSTRIVLWISRTVEAHGWLILVLVIAASVGGTYLTRLRPVKPFTHWIILHAPILGRIARQTNLARVMRLMGTLLQSGLSISEVLQISSGILKNVHYKELFAKIQAGVGRGKTITELMEAYPFLIPPLALRLIRVGEETGTLGEMFIYLADFYEQEVDDLTRNLSSLLEPILIIFIGLMVGGLALSILSPIYKVVSSV</sequence>
<organism evidence="9 10">
    <name type="scientific">Candidatus Uhrbacteria bacterium RIFCSPLOWO2_02_FULL_48_18</name>
    <dbReference type="NCBI Taxonomy" id="1802408"/>
    <lineage>
        <taxon>Bacteria</taxon>
        <taxon>Candidatus Uhriibacteriota</taxon>
    </lineage>
</organism>
<dbReference type="InterPro" id="IPR042094">
    <property type="entry name" value="T2SS_GspF_sf"/>
</dbReference>
<feature type="domain" description="Type II secretion system protein GspF" evidence="8">
    <location>
        <begin position="221"/>
        <end position="343"/>
    </location>
</feature>
<keyword evidence="4 7" id="KW-0812">Transmembrane</keyword>
<protein>
    <recommendedName>
        <fullName evidence="8">Type II secretion system protein GspF domain-containing protein</fullName>
    </recommendedName>
</protein>
<evidence type="ECO:0000256" key="1">
    <source>
        <dbReference type="ARBA" id="ARBA00004651"/>
    </source>
</evidence>
<evidence type="ECO:0000256" key="5">
    <source>
        <dbReference type="ARBA" id="ARBA00022989"/>
    </source>
</evidence>
<dbReference type="PRINTS" id="PR00812">
    <property type="entry name" value="BCTERIALGSPF"/>
</dbReference>
<comment type="subcellular location">
    <subcellularLocation>
        <location evidence="1">Cell membrane</location>
        <topology evidence="1">Multi-pass membrane protein</topology>
    </subcellularLocation>
</comment>
<dbReference type="Gene3D" id="1.20.81.30">
    <property type="entry name" value="Type II secretion system (T2SS), domain F"/>
    <property type="match status" value="2"/>
</dbReference>
<dbReference type="PANTHER" id="PTHR30012">
    <property type="entry name" value="GENERAL SECRETION PATHWAY PROTEIN"/>
    <property type="match status" value="1"/>
</dbReference>
<keyword evidence="3" id="KW-1003">Cell membrane</keyword>
<reference evidence="9 10" key="1">
    <citation type="journal article" date="2016" name="Nat. Commun.">
        <title>Thousands of microbial genomes shed light on interconnected biogeochemical processes in an aquifer system.</title>
        <authorList>
            <person name="Anantharaman K."/>
            <person name="Brown C.T."/>
            <person name="Hug L.A."/>
            <person name="Sharon I."/>
            <person name="Castelle C.J."/>
            <person name="Probst A.J."/>
            <person name="Thomas B.C."/>
            <person name="Singh A."/>
            <person name="Wilkins M.J."/>
            <person name="Karaoz U."/>
            <person name="Brodie E.L."/>
            <person name="Williams K.H."/>
            <person name="Hubbard S.S."/>
            <person name="Banfield J.F."/>
        </authorList>
    </citation>
    <scope>NUCLEOTIDE SEQUENCE [LARGE SCALE GENOMIC DNA]</scope>
</reference>
<evidence type="ECO:0000313" key="9">
    <source>
        <dbReference type="EMBL" id="OGL86587.1"/>
    </source>
</evidence>
<feature type="transmembrane region" description="Helical" evidence="7">
    <location>
        <begin position="169"/>
        <end position="188"/>
    </location>
</feature>
<dbReference type="InterPro" id="IPR003004">
    <property type="entry name" value="GspF/PilC"/>
</dbReference>
<comment type="caution">
    <text evidence="9">The sequence shown here is derived from an EMBL/GenBank/DDBJ whole genome shotgun (WGS) entry which is preliminary data.</text>
</comment>